<evidence type="ECO:0000256" key="6">
    <source>
        <dbReference type="ARBA" id="ARBA00022989"/>
    </source>
</evidence>
<keyword evidence="6 9" id="KW-1133">Transmembrane helix</keyword>
<dbReference type="Proteomes" id="UP000030588">
    <property type="component" value="Unassembled WGS sequence"/>
</dbReference>
<evidence type="ECO:0000256" key="1">
    <source>
        <dbReference type="ARBA" id="ARBA00004651"/>
    </source>
</evidence>
<evidence type="ECO:0000256" key="3">
    <source>
        <dbReference type="ARBA" id="ARBA00021718"/>
    </source>
</evidence>
<evidence type="ECO:0000256" key="9">
    <source>
        <dbReference type="RuleBase" id="RU364090"/>
    </source>
</evidence>
<dbReference type="STRING" id="363870.NG54_02390"/>
<dbReference type="GO" id="GO:0009306">
    <property type="term" value="P:protein secretion"/>
    <property type="evidence" value="ECO:0007669"/>
    <property type="project" value="InterPro"/>
</dbReference>
<dbReference type="PANTHER" id="PTHR34040:SF2">
    <property type="entry name" value="FLAGELLAR BIOSYNTHETIC PROTEIN FLIQ"/>
    <property type="match status" value="1"/>
</dbReference>
<comment type="subcellular location">
    <subcellularLocation>
        <location evidence="1 9">Cell membrane</location>
        <topology evidence="1">Multi-pass membrane protein</topology>
    </subcellularLocation>
    <subcellularLocation>
        <location evidence="9">Bacterial flagellum basal body</location>
    </subcellularLocation>
</comment>
<evidence type="ECO:0000256" key="2">
    <source>
        <dbReference type="ARBA" id="ARBA00006156"/>
    </source>
</evidence>
<sequence>MSEEMVISLAEKGVYTTLVVCGPLLAIALIIGVIVSVFQAATQIQEQTLAFIPKIVGILLGLVFLGPWMLSHMLSYTKDILMNLTQYIG</sequence>
<comment type="similarity">
    <text evidence="2 9">Belongs to the FliQ/MopD/SpaQ family.</text>
</comment>
<dbReference type="RefSeq" id="WP_025727888.1">
    <property type="nucleotide sequence ID" value="NZ_JAAIWK010000007.1"/>
</dbReference>
<dbReference type="NCBIfam" id="TIGR01402">
    <property type="entry name" value="fliQ"/>
    <property type="match status" value="1"/>
</dbReference>
<dbReference type="GO" id="GO:0044780">
    <property type="term" value="P:bacterial-type flagellum assembly"/>
    <property type="evidence" value="ECO:0007669"/>
    <property type="project" value="InterPro"/>
</dbReference>
<dbReference type="EMBL" id="JAAIWK010000007">
    <property type="protein sequence ID" value="NEY19627.1"/>
    <property type="molecule type" value="Genomic_DNA"/>
</dbReference>
<dbReference type="Proteomes" id="UP000476934">
    <property type="component" value="Unassembled WGS sequence"/>
</dbReference>
<name>A0A0A6VIP6_9BACI</name>
<dbReference type="InterPro" id="IPR006305">
    <property type="entry name" value="FliQ"/>
</dbReference>
<organism evidence="10 12">
    <name type="scientific">Heyndrickxia ginsengihumi</name>
    <dbReference type="NCBI Taxonomy" id="363870"/>
    <lineage>
        <taxon>Bacteria</taxon>
        <taxon>Bacillati</taxon>
        <taxon>Bacillota</taxon>
        <taxon>Bacilli</taxon>
        <taxon>Bacillales</taxon>
        <taxon>Bacillaceae</taxon>
        <taxon>Heyndrickxia</taxon>
    </lineage>
</organism>
<evidence type="ECO:0000256" key="4">
    <source>
        <dbReference type="ARBA" id="ARBA00022475"/>
    </source>
</evidence>
<reference evidence="11 13" key="3">
    <citation type="submission" date="2020-03" db="EMBL/GenBank/DDBJ databases">
        <title>Bacillus aquiflavi sp. nov., isolated from yellow water of strong flavor Chinese baijiu in Yibin region of China.</title>
        <authorList>
            <person name="Xie J."/>
        </authorList>
    </citation>
    <scope>NUCLEOTIDE SEQUENCE [LARGE SCALE GENOMIC DNA]</scope>
    <source>
        <strain evidence="11 13">Gsoil 114</strain>
    </source>
</reference>
<gene>
    <name evidence="9 11" type="primary">fliQ</name>
    <name evidence="11" type="ORF">G4D61_06540</name>
    <name evidence="10" type="ORF">NG54_02390</name>
</gene>
<keyword evidence="10" id="KW-0282">Flagellum</keyword>
<evidence type="ECO:0000313" key="11">
    <source>
        <dbReference type="EMBL" id="NEY19627.1"/>
    </source>
</evidence>
<dbReference type="EMBL" id="JRUN01000004">
    <property type="protein sequence ID" value="KHD86514.1"/>
    <property type="molecule type" value="Genomic_DNA"/>
</dbReference>
<dbReference type="PIRSF" id="PIRSF004669">
    <property type="entry name" value="FliQ"/>
    <property type="match status" value="1"/>
</dbReference>
<dbReference type="InterPro" id="IPR002191">
    <property type="entry name" value="Bac_export_3"/>
</dbReference>
<evidence type="ECO:0000256" key="5">
    <source>
        <dbReference type="ARBA" id="ARBA00022692"/>
    </source>
</evidence>
<evidence type="ECO:0000256" key="8">
    <source>
        <dbReference type="ARBA" id="ARBA00023143"/>
    </source>
</evidence>
<accession>A0A0A6VIP6</accession>
<dbReference type="PRINTS" id="PR00952">
    <property type="entry name" value="TYPE3IMQPROT"/>
</dbReference>
<dbReference type="Pfam" id="PF01313">
    <property type="entry name" value="Bac_export_3"/>
    <property type="match status" value="1"/>
</dbReference>
<keyword evidence="13" id="KW-1185">Reference proteome</keyword>
<comment type="caution">
    <text evidence="10">The sequence shown here is derived from an EMBL/GenBank/DDBJ whole genome shotgun (WGS) entry which is preliminary data.</text>
</comment>
<dbReference type="GO" id="GO:0005886">
    <property type="term" value="C:plasma membrane"/>
    <property type="evidence" value="ECO:0007669"/>
    <property type="project" value="UniProtKB-SubCell"/>
</dbReference>
<feature type="transmembrane region" description="Helical" evidence="9">
    <location>
        <begin position="50"/>
        <end position="70"/>
    </location>
</feature>
<keyword evidence="10" id="KW-0969">Cilium</keyword>
<keyword evidence="8 9" id="KW-0975">Bacterial flagellum</keyword>
<keyword evidence="10" id="KW-0966">Cell projection</keyword>
<dbReference type="GO" id="GO:0009425">
    <property type="term" value="C:bacterial-type flagellum basal body"/>
    <property type="evidence" value="ECO:0007669"/>
    <property type="project" value="UniProtKB-SubCell"/>
</dbReference>
<protein>
    <recommendedName>
        <fullName evidence="3 9">Flagellar biosynthetic protein FliQ</fullName>
    </recommendedName>
</protein>
<comment type="function">
    <text evidence="9">Role in flagellar biosynthesis.</text>
</comment>
<proteinExistence type="inferred from homology"/>
<dbReference type="AlphaFoldDB" id="A0A0A6VIP6"/>
<evidence type="ECO:0000313" key="12">
    <source>
        <dbReference type="Proteomes" id="UP000030588"/>
    </source>
</evidence>
<keyword evidence="7 9" id="KW-0472">Membrane</keyword>
<reference evidence="10 12" key="1">
    <citation type="submission" date="2014-10" db="EMBL/GenBank/DDBJ databases">
        <title>Draft genome of phytase producing Bacillus ginsengihumi strain M2.11.</title>
        <authorList>
            <person name="Toymentseva A."/>
            <person name="Boulygina E.A."/>
            <person name="Kazakov S.V."/>
            <person name="Kayumov I."/>
            <person name="Suleimanova A.D."/>
            <person name="Mardanova A.M."/>
            <person name="Maria S.N."/>
            <person name="Sergey M.Y."/>
            <person name="Sharipova M.R."/>
        </authorList>
    </citation>
    <scope>NUCLEOTIDE SEQUENCE [LARGE SCALE GENOMIC DNA]</scope>
    <source>
        <strain evidence="10 12">M2.11</strain>
    </source>
</reference>
<evidence type="ECO:0000313" key="10">
    <source>
        <dbReference type="EMBL" id="KHD86514.1"/>
    </source>
</evidence>
<evidence type="ECO:0000256" key="7">
    <source>
        <dbReference type="ARBA" id="ARBA00023136"/>
    </source>
</evidence>
<dbReference type="PANTHER" id="PTHR34040">
    <property type="entry name" value="FLAGELLAR BIOSYNTHETIC PROTEIN FLIQ"/>
    <property type="match status" value="1"/>
</dbReference>
<feature type="transmembrane region" description="Helical" evidence="9">
    <location>
        <begin position="14"/>
        <end position="38"/>
    </location>
</feature>
<keyword evidence="5 9" id="KW-0812">Transmembrane</keyword>
<keyword evidence="4 9" id="KW-1003">Cell membrane</keyword>
<reference evidence="11 13" key="2">
    <citation type="submission" date="2020-02" db="EMBL/GenBank/DDBJ databases">
        <authorList>
            <person name="Feng H."/>
        </authorList>
    </citation>
    <scope>NUCLEOTIDE SEQUENCE [LARGE SCALE GENOMIC DNA]</scope>
    <source>
        <strain evidence="11 13">Gsoil 114</strain>
    </source>
</reference>
<evidence type="ECO:0000313" key="13">
    <source>
        <dbReference type="Proteomes" id="UP000476934"/>
    </source>
</evidence>